<evidence type="ECO:0000256" key="1">
    <source>
        <dbReference type="ARBA" id="ARBA00004202"/>
    </source>
</evidence>
<evidence type="ECO:0000259" key="8">
    <source>
        <dbReference type="PROSITE" id="PS50893"/>
    </source>
</evidence>
<dbReference type="GO" id="GO:0005524">
    <property type="term" value="F:ATP binding"/>
    <property type="evidence" value="ECO:0007669"/>
    <property type="project" value="UniProtKB-KW"/>
</dbReference>
<evidence type="ECO:0000313" key="9">
    <source>
        <dbReference type="EMBL" id="AHI19283.1"/>
    </source>
</evidence>
<dbReference type="PROSITE" id="PS00211">
    <property type="entry name" value="ABC_TRANSPORTER_1"/>
    <property type="match status" value="2"/>
</dbReference>
<dbReference type="CDD" id="cd03257">
    <property type="entry name" value="ABC_NikE_OppD_transporters"/>
    <property type="match status" value="2"/>
</dbReference>
<dbReference type="PANTHER" id="PTHR43297:SF2">
    <property type="entry name" value="DIPEPTIDE TRANSPORT ATP-BINDING PROTEIN DPPD"/>
    <property type="match status" value="1"/>
</dbReference>
<dbReference type="GeneID" id="82876887"/>
<dbReference type="NCBIfam" id="NF008453">
    <property type="entry name" value="PRK11308.1"/>
    <property type="match status" value="2"/>
</dbReference>
<keyword evidence="3" id="KW-0813">Transport</keyword>
<keyword evidence="5" id="KW-0547">Nucleotide-binding</keyword>
<dbReference type="PANTHER" id="PTHR43297">
    <property type="entry name" value="OLIGOPEPTIDE TRANSPORT ATP-BINDING PROTEIN APPD"/>
    <property type="match status" value="1"/>
</dbReference>
<dbReference type="InterPro" id="IPR027417">
    <property type="entry name" value="P-loop_NTPase"/>
</dbReference>
<reference evidence="10" key="1">
    <citation type="submission" date="2013-02" db="EMBL/GenBank/DDBJ databases">
        <title>The complete genome sequence of Corynebacterium casei LMG S-19264 (=DSM 44701).</title>
        <authorList>
            <person name="Ruckert C."/>
            <person name="Albersmeier A."/>
            <person name="Kalinowski J."/>
        </authorList>
    </citation>
    <scope>NUCLEOTIDE SEQUENCE [LARGE SCALE GENOMIC DNA]</scope>
    <source>
        <strain evidence="10">LMG S-19264</strain>
    </source>
</reference>
<evidence type="ECO:0000256" key="3">
    <source>
        <dbReference type="ARBA" id="ARBA00022448"/>
    </source>
</evidence>
<feature type="domain" description="ABC transporter" evidence="8">
    <location>
        <begin position="374"/>
        <end position="612"/>
    </location>
</feature>
<protein>
    <submittedName>
        <fullName evidence="9">Glutathione import ATP-binding protein</fullName>
    </submittedName>
</protein>
<dbReference type="SUPFAM" id="SSF52540">
    <property type="entry name" value="P-loop containing nucleoside triphosphate hydrolases"/>
    <property type="match status" value="2"/>
</dbReference>
<dbReference type="SMART" id="SM00382">
    <property type="entry name" value="AAA"/>
    <property type="match status" value="2"/>
</dbReference>
<name>A0ABM5PMW9_9CORY</name>
<dbReference type="Pfam" id="PF00005">
    <property type="entry name" value="ABC_tran"/>
    <property type="match status" value="2"/>
</dbReference>
<dbReference type="InterPro" id="IPR013563">
    <property type="entry name" value="Oligopep_ABC_C"/>
</dbReference>
<accession>A0ABM5PMW9</accession>
<keyword evidence="6 9" id="KW-0067">ATP-binding</keyword>
<dbReference type="Proteomes" id="UP000019226">
    <property type="component" value="Chromosome"/>
</dbReference>
<dbReference type="RefSeq" id="WP_025387146.1">
    <property type="nucleotide sequence ID" value="NZ_CP004350.1"/>
</dbReference>
<evidence type="ECO:0000313" key="10">
    <source>
        <dbReference type="Proteomes" id="UP000019226"/>
    </source>
</evidence>
<comment type="similarity">
    <text evidence="2">Belongs to the ABC transporter superfamily.</text>
</comment>
<dbReference type="NCBIfam" id="TIGR01727">
    <property type="entry name" value="oligo_HPY"/>
    <property type="match status" value="1"/>
</dbReference>
<dbReference type="InterPro" id="IPR017871">
    <property type="entry name" value="ABC_transporter-like_CS"/>
</dbReference>
<evidence type="ECO:0000256" key="5">
    <source>
        <dbReference type="ARBA" id="ARBA00022741"/>
    </source>
</evidence>
<dbReference type="PROSITE" id="PS50893">
    <property type="entry name" value="ABC_TRANSPORTER_2"/>
    <property type="match status" value="2"/>
</dbReference>
<evidence type="ECO:0000256" key="2">
    <source>
        <dbReference type="ARBA" id="ARBA00005417"/>
    </source>
</evidence>
<dbReference type="EMBL" id="CP004350">
    <property type="protein sequence ID" value="AHI19283.1"/>
    <property type="molecule type" value="Genomic_DNA"/>
</dbReference>
<dbReference type="NCBIfam" id="NF007739">
    <property type="entry name" value="PRK10419.1"/>
    <property type="match status" value="2"/>
</dbReference>
<keyword evidence="7" id="KW-0472">Membrane</keyword>
<feature type="domain" description="ABC transporter" evidence="8">
    <location>
        <begin position="13"/>
        <end position="260"/>
    </location>
</feature>
<dbReference type="InterPro" id="IPR003593">
    <property type="entry name" value="AAA+_ATPase"/>
</dbReference>
<dbReference type="InterPro" id="IPR003439">
    <property type="entry name" value="ABC_transporter-like_ATP-bd"/>
</dbReference>
<gene>
    <name evidence="9" type="ORF">CCASEI_03515</name>
</gene>
<dbReference type="InterPro" id="IPR050388">
    <property type="entry name" value="ABC_Ni/Peptide_Import"/>
</dbReference>
<sequence length="638" mass="69522">MSSPISQTPLLSVRNLEVAFPSEAGRVHAVRGVDFDLMPGRTLGIVGESGSGKSVTSMAIMGLLPEYARITGSVKLLGQELIGKMDKEMSKIRGKEMSMIFQDPLSALTPVFSIGDQLVEAIQVHANISKSKAEKKAIELLDLVGIPEPHKRIKSFPHEFSGGMRQRVVIAIAIANDPQVIIADEPTTALDVTIQAQILDVLKVAQRETGAATIMITHDMGVVAGTADDVMVMYAGRPVEYGDVFSTFQEPKMPYTVGLLGSTPRVDQAEESPLIPIKGTPPKLLEPKAECPFAARCPVAIAECLTLEPPLIPISGDESRRVACIRSEEISQGRINGEPMYPIPDFAPDKFEGIPFDQRRVTLEVKSLNKEFPLMKGSVLKRRVGTVHAVKNVSFDVHEGECFAIVGESGSGKTTTLLEIMELNPPSGSSIVLNGVDASKLNSSKRRQLRSDIQMVFQDPMSSLNPRMTIREIIAEPLHSLGYDGNIDERVAELMTTVGLESHQIDRFPGHFSGGQRQRIGLARALATNPSLIVLDEPVSALDVSIQAGVINLLHDLKRRLGISFVFVAHDLSVVRHLSDKVAVMYKGDFVEVGDIKDVFDNPQHPYTKSLLSAIPVPDPTVERDRKRIAYQPAESTT</sequence>
<comment type="subcellular location">
    <subcellularLocation>
        <location evidence="1">Cell membrane</location>
        <topology evidence="1">Peripheral membrane protein</topology>
    </subcellularLocation>
</comment>
<evidence type="ECO:0000256" key="7">
    <source>
        <dbReference type="ARBA" id="ARBA00023136"/>
    </source>
</evidence>
<dbReference type="Gene3D" id="3.40.50.300">
    <property type="entry name" value="P-loop containing nucleotide triphosphate hydrolases"/>
    <property type="match status" value="2"/>
</dbReference>
<keyword evidence="4" id="KW-1003">Cell membrane</keyword>
<dbReference type="Pfam" id="PF08352">
    <property type="entry name" value="oligo_HPY"/>
    <property type="match status" value="2"/>
</dbReference>
<proteinExistence type="inferred from homology"/>
<evidence type="ECO:0000256" key="4">
    <source>
        <dbReference type="ARBA" id="ARBA00022475"/>
    </source>
</evidence>
<organism evidence="9 10">
    <name type="scientific">Corynebacterium casei LMG S-19264</name>
    <dbReference type="NCBI Taxonomy" id="1285583"/>
    <lineage>
        <taxon>Bacteria</taxon>
        <taxon>Bacillati</taxon>
        <taxon>Actinomycetota</taxon>
        <taxon>Actinomycetes</taxon>
        <taxon>Mycobacteriales</taxon>
        <taxon>Corynebacteriaceae</taxon>
        <taxon>Corynebacterium</taxon>
    </lineage>
</organism>
<evidence type="ECO:0000256" key="6">
    <source>
        <dbReference type="ARBA" id="ARBA00022840"/>
    </source>
</evidence>
<keyword evidence="10" id="KW-1185">Reference proteome</keyword>